<dbReference type="Gene3D" id="1.10.10.2840">
    <property type="entry name" value="PucR C-terminal helix-turn-helix domain"/>
    <property type="match status" value="1"/>
</dbReference>
<accession>A0A4R4NRU7</accession>
<proteinExistence type="predicted"/>
<evidence type="ECO:0000313" key="3">
    <source>
        <dbReference type="EMBL" id="TDC12069.1"/>
    </source>
</evidence>
<dbReference type="Pfam" id="PF13556">
    <property type="entry name" value="HTH_30"/>
    <property type="match status" value="1"/>
</dbReference>
<dbReference type="InterPro" id="IPR051448">
    <property type="entry name" value="CdaR-like_regulators"/>
</dbReference>
<name>A0A4R4NRU7_9ACTN</name>
<dbReference type="PANTHER" id="PTHR33744">
    <property type="entry name" value="CARBOHYDRATE DIACID REGULATOR"/>
    <property type="match status" value="1"/>
</dbReference>
<keyword evidence="4" id="KW-1185">Reference proteome</keyword>
<gene>
    <name evidence="3" type="ORF">E1284_25420</name>
</gene>
<dbReference type="Proteomes" id="UP000295431">
    <property type="component" value="Unassembled WGS sequence"/>
</dbReference>
<evidence type="ECO:0000259" key="2">
    <source>
        <dbReference type="Pfam" id="PF25906"/>
    </source>
</evidence>
<dbReference type="InterPro" id="IPR025736">
    <property type="entry name" value="PucR_C-HTH_dom"/>
</dbReference>
<dbReference type="AlphaFoldDB" id="A0A4R4NRU7"/>
<dbReference type="EMBL" id="SMJW01000147">
    <property type="protein sequence ID" value="TDC12069.1"/>
    <property type="molecule type" value="Genomic_DNA"/>
</dbReference>
<evidence type="ECO:0000313" key="4">
    <source>
        <dbReference type="Proteomes" id="UP000295431"/>
    </source>
</evidence>
<reference evidence="3 4" key="1">
    <citation type="submission" date="2019-03" db="EMBL/GenBank/DDBJ databases">
        <title>Draft genome sequences of novel Actinobacteria.</title>
        <authorList>
            <person name="Sahin N."/>
            <person name="Ay H."/>
            <person name="Saygin H."/>
        </authorList>
    </citation>
    <scope>NUCLEOTIDE SEQUENCE [LARGE SCALE GENOMIC DNA]</scope>
    <source>
        <strain evidence="3 4">DSM 45347</strain>
    </source>
</reference>
<dbReference type="PANTHER" id="PTHR33744:SF1">
    <property type="entry name" value="DNA-BINDING TRANSCRIPTIONAL ACTIVATOR ADER"/>
    <property type="match status" value="1"/>
</dbReference>
<dbReference type="InterPro" id="IPR058663">
    <property type="entry name" value="PucR-like_N"/>
</dbReference>
<dbReference type="OrthoDB" id="3449988at2"/>
<sequence length="416" mass="45893">MTVSRFLLRVRPIRPAPSRRNGHRMTSGPMPAELPELLRQHLQAAVDEMEREIRDQVPEYAGDEGGEYAKRVERTVADTVAFFVDSVDHPNADARQLTELYMRLGEEEARQGRSLGALQNAMRVSSQVACRRFIKDAYRLGWSRETLSRLTDSLFMLLARVADAAAQGYARQQGQLATERERRRERLRDLLVAEPPPAPETIAELAVAARWEPPKSIALVALPAGAPAGARILPPGVLADWDAPVPFLVVPDPEGPGQERLWPVLRRLGTAAIGPTVPLGQGAVSLRWARHALTLAERGMLPRDAPVRCVDHIASLAALAADELIGATAEAVLGPLLELAPARRRPLAETLLTYLECGDNAVIAAERLHIHEQTVRYRLRRIAELTGGRFTELDGRLDVMLMLSWLVRTGRADRAG</sequence>
<comment type="caution">
    <text evidence="3">The sequence shown here is derived from an EMBL/GenBank/DDBJ whole genome shotgun (WGS) entry which is preliminary data.</text>
</comment>
<evidence type="ECO:0000259" key="1">
    <source>
        <dbReference type="Pfam" id="PF13556"/>
    </source>
</evidence>
<feature type="domain" description="PucR C-terminal helix-turn-helix" evidence="1">
    <location>
        <begin position="347"/>
        <end position="403"/>
    </location>
</feature>
<dbReference type="InterPro" id="IPR042070">
    <property type="entry name" value="PucR_C-HTH_sf"/>
</dbReference>
<dbReference type="Pfam" id="PF25906">
    <property type="entry name" value="PucR-like_N"/>
    <property type="match status" value="1"/>
</dbReference>
<feature type="domain" description="PucR-like N-terminal" evidence="2">
    <location>
        <begin position="30"/>
        <end position="192"/>
    </location>
</feature>
<protein>
    <submittedName>
        <fullName evidence="3">PucR family transcriptional regulator</fullName>
    </submittedName>
</protein>
<organism evidence="3 4">
    <name type="scientific">Actinomadura bangladeshensis</name>
    <dbReference type="NCBI Taxonomy" id="453573"/>
    <lineage>
        <taxon>Bacteria</taxon>
        <taxon>Bacillati</taxon>
        <taxon>Actinomycetota</taxon>
        <taxon>Actinomycetes</taxon>
        <taxon>Streptosporangiales</taxon>
        <taxon>Thermomonosporaceae</taxon>
        <taxon>Actinomadura</taxon>
    </lineage>
</organism>